<feature type="compositionally biased region" description="Low complexity" evidence="2">
    <location>
        <begin position="21"/>
        <end position="41"/>
    </location>
</feature>
<evidence type="ECO:0000259" key="3">
    <source>
        <dbReference type="Pfam" id="PF18798"/>
    </source>
</evidence>
<evidence type="ECO:0000313" key="6">
    <source>
        <dbReference type="Proteomes" id="UP000006028"/>
    </source>
</evidence>
<dbReference type="Proteomes" id="UP000006028">
    <property type="component" value="Unassembled WGS sequence"/>
</dbReference>
<evidence type="ECO:0000256" key="2">
    <source>
        <dbReference type="SAM" id="MobiDB-lite"/>
    </source>
</evidence>
<dbReference type="HOGENOM" id="CLU_224675_0_0_9"/>
<feature type="compositionally biased region" description="Basic and acidic residues" evidence="2">
    <location>
        <begin position="1352"/>
        <end position="1365"/>
    </location>
</feature>
<feature type="compositionally biased region" description="Polar residues" evidence="2">
    <location>
        <begin position="713"/>
        <end position="732"/>
    </location>
</feature>
<reference evidence="5 6" key="1">
    <citation type="submission" date="2010-08" db="EMBL/GenBank/DDBJ databases">
        <authorList>
            <person name="Weinstock G."/>
            <person name="Sodergren E."/>
            <person name="Clifton S."/>
            <person name="Fulton L."/>
            <person name="Fulton B."/>
            <person name="Courtney L."/>
            <person name="Fronick C."/>
            <person name="Harrison M."/>
            <person name="Strong C."/>
            <person name="Farmer C."/>
            <person name="Delahaunty K."/>
            <person name="Markovic C."/>
            <person name="Hall O."/>
            <person name="Minx P."/>
            <person name="Tomlinson C."/>
            <person name="Mitreva M."/>
            <person name="Hou S."/>
            <person name="Chen J."/>
            <person name="Wollam A."/>
            <person name="Pepin K.H."/>
            <person name="Johnson M."/>
            <person name="Bhonagiri V."/>
            <person name="Zhang X."/>
            <person name="Suruliraj S."/>
            <person name="Warren W."/>
            <person name="Chinwalla A."/>
            <person name="Mardis E.R."/>
            <person name="Wilson R.K."/>
        </authorList>
    </citation>
    <scope>NUCLEOTIDE SEQUENCE [LARGE SCALE GENOMIC DNA]</scope>
    <source>
        <strain evidence="5 6">KLE1255</strain>
    </source>
</reference>
<feature type="region of interest" description="Disordered" evidence="2">
    <location>
        <begin position="769"/>
        <end position="820"/>
    </location>
</feature>
<dbReference type="BioCyc" id="FCF748224-HMP:GTSS-89-MONOMER"/>
<dbReference type="STRING" id="748224.HMPREF9436_01406"/>
<dbReference type="InterPro" id="IPR040998">
    <property type="entry name" value="PBECR5"/>
</dbReference>
<organism evidence="5 6">
    <name type="scientific">Faecalibacterium cf. prausnitzii KLE1255</name>
    <dbReference type="NCBI Taxonomy" id="748224"/>
    <lineage>
        <taxon>Bacteria</taxon>
        <taxon>Bacillati</taxon>
        <taxon>Bacillota</taxon>
        <taxon>Clostridia</taxon>
        <taxon>Eubacteriales</taxon>
        <taxon>Oscillospiraceae</taxon>
        <taxon>Faecalibacterium</taxon>
    </lineage>
</organism>
<feature type="coiled-coil region" evidence="1">
    <location>
        <begin position="2239"/>
        <end position="2352"/>
    </location>
</feature>
<feature type="compositionally biased region" description="Polar residues" evidence="2">
    <location>
        <begin position="664"/>
        <end position="677"/>
    </location>
</feature>
<feature type="domain" description="Large polyvalent protein-associated" evidence="3">
    <location>
        <begin position="1220"/>
        <end position="1327"/>
    </location>
</feature>
<feature type="region of interest" description="Disordered" evidence="2">
    <location>
        <begin position="649"/>
        <end position="732"/>
    </location>
</feature>
<dbReference type="eggNOG" id="ENOG5033T5S">
    <property type="taxonomic scope" value="Bacteria"/>
</dbReference>
<gene>
    <name evidence="5" type="ORF">HMPREF9436_01406</name>
</gene>
<feature type="region of interest" description="Disordered" evidence="2">
    <location>
        <begin position="1"/>
        <end position="78"/>
    </location>
</feature>
<accession>E2ZIB5</accession>
<feature type="compositionally biased region" description="Basic and acidic residues" evidence="2">
    <location>
        <begin position="44"/>
        <end position="57"/>
    </location>
</feature>
<feature type="region of interest" description="Disordered" evidence="2">
    <location>
        <begin position="1352"/>
        <end position="1371"/>
    </location>
</feature>
<name>E2ZIB5_9FIRM</name>
<dbReference type="Pfam" id="PF18814">
    <property type="entry name" value="PBECR5"/>
    <property type="match status" value="1"/>
</dbReference>
<keyword evidence="1" id="KW-0175">Coiled coil</keyword>
<dbReference type="RefSeq" id="WP_005941698.1">
    <property type="nucleotide sequence ID" value="NZ_GL538315.1"/>
</dbReference>
<sequence>MSKWTPERLKKDRESWEAKNNSRTTNRTASTGTAAGTANTTDKWTPERIAKARESWEAKSSGQNAASPAAAARQNTGTGLGARVLAQMTGADSSHKLQLAVPQETGRTQAYPGKNGIVTGSGTGTHSSTAQPEWLNAKNTAAPAAKVTGTVQPTERQRIAGIASGDEGWYAQTAQKVKQYTEDLKATDDVSDFDRLNQWMDADPKHRELVTLMRIGTGGQSYAEKNNAMQPQSVSGVAASAAVPEKSAGRRDYTDAELLAKEYSRKEISEARQYIADFDALPAGQRAARRAANTIGGIGDTVASSVFLAGETGVQSAKNAAATSSNWKQLQQDVQSDDRQQELLRLMTGGKTRYAARDNTLQLAQSSGAMASAPTAQTTQSDAYTDAELIEKGYTQQEIDNMRARIAGTEVHDSVDPEKSFGYQLYKRGQDLTAAAQAGLSPIAKQALGIVSSAGENLAVAAIDPAWVLPVLSAQGGAEAMGQSIEKGESAGKTLAGGLAKFGAGWAINSVGAADLAKTMGSDYAKDALAGKLADMVRSVAADGTLAQQYPAVANAVSGGVDNAMQAFVETYADKAIDATLGDSEAAADLFKSDTFLTALESGLTGGASGALGGAVGTGLAKANGGDASIVGNVKRAYYEGQAERARQALQDEVRAQEPVAEIQDQSGTQPQQTESELLQPPAGGSSLGEGALGPETKTAGIQNAANEPVTERQGQSSTQLQQSDSGQGYSVSVSNDAMTVRFADGTEVVQKVDLEDPQTMLFDPEQLHRQAQTESELGRSGAAVENTGKRAESSPAEQSGGLRETYGLEQQSLTTKQREVQQELTRWQVSDGASATISRNMPTEIGDAGRYAAAASSLYRLGQMEDVHTFDKAMELAQGMSGLAVNTDYVLAQDGGREALQLAWLQGHGELETGKMQRASLGGRLTAESTSGSGRVLYKGTMRTANEVGTQLIELNAKATNTDAVLKTVLQGSDRVRAYVDTETARIFFSDRAEDVFGTILHEDYHWYNSLDAEGAQALQQHALEFLAKSEGFEGIDEMIRGKLSDYARQGLSYEEAAEELVADAWRGIFSDEASFKRWVEFQRGQAEKNAGKAGGIHKVMTKVKELLSDIVSRAKEVLARDPENKAALKAQRLAAAEKRVLQDEYFAHAERAMDSLRAAKENAAALENKGAAEGARFKLQEGEETLEEQLNHNLDQLEQMHPAAEITGKEIAYGATNKENTENIVRFFESVGSKVERAGFGTVELTRKGAKATVQHGNGPVKQIAAAAIPDVIRYGEQVGFVENWKGRGYNTYTFVAPVMVDGTRIYEAVIVNEYRSTKQGNKFYVHEVCGSDGSLLVLDNTGHIKQKQESADTVLKTEEGGERPSFPADTSIAQETAENKGNDGTLKKNIRLQLAAPVEVDTQKDLVAVHNLTEQNLREALELGGMPSPSIAVVKAQEGHTKYGPISLVFGSDTIDPMANSANRIYGSDAWTPTRPNVEYEVKADKARELNTYLAQLSRQTAEGEFARGNVLSGTLDMEASDKSPQQLAEQLAHNDAAKAAYLADRGENVDVVMKQEQRFTESQISRYEKVMEAVGGKENLREIIETDRANGNHDMANAVLEEVRSAEKNWAMQELGWDAEKAEKKAAKLIAPMLRVRLENAYEYATTEDTGGKMVQDTDAMRQTLQEKAPDADVEKWLLPKIEKILGKKGIYNGKELFTRNGNRRSFAQLHNPYTLENLVNAMNQEDARGKGAWGLSANTLMSTATAEYETLEDVRADKDRLQQIPKEEYKTLLEKADSQIEDVVARLRRETTPHTSSSYEEREIIGDVLLRAAQGKRTSTTIAKAFAKEGYSISKDTAQIILNLYNDVAQIPTGYFEAKPQRAVRFDEVRAAILPDNVSKSLIAQLKDAGVPVELYKAGDDAERTKLLNEVPNVRFQLAEQADRDAKRNDQQMASRTIADKAAALDTLSQFFGLTRGVKVSRTAIEGLASRWAKANGSKADRAKLARETEVLVDYLKADGADMEKANALAETLAGEILDGAVYRNSELWDEYPELHKLEYTVNRSGQAKAELVKAYGSWSEAVAEARRHGVTLRQAESVRDGNPAQQYESVINDNRAVDGTSDGAKALWKAAAQQAGVDGAMSMESTEWLNVLMNLHDAIKPATMSRFADDAEYEDAKIELAGRIIGDIMATPEMTDAQAIFEGIQRHNMDVARAAAGSKERAAEVAKELRGVQKAQQREFGRRMQENRRTANQNAEVQQMTELQRQNARAEKLLDQNLETFGVDVSNVGNLNEKLTVLRESYEREMKQEVKRLKAERQEMLDEAKLWYRERMGELREENADLSMRLREEQRRADKAEYSLIVQENEIMEWEADNERKRAAWEQKQAQRNALAIETARQQRDEDIAVAKAVAEKRVQRARDARKMDELKRSIRQNAAQLNQMLLRPSKDKYVQPGLIDAAAQVAKLADMTILNERAVNQLTRLQDRIRQSAGSENSPNAMTEEWKQTGVDTLIQTLRDDLQTTKDTKLTKLHEQLAEAEVLPDSEKAWALQERLRKRIKETENRTYLPMTVDQMRMLKAITSSTLHVIRNANKTVSLAKAEEVSAIAEGAASEVNASKGNHPGGKLDGVHNLLTKYQLDMLGAERVFRMLGGYAKNGQMEKMAQMLNDGQYRQTKITVEGEKLFANVTGKEHVKEMQNFAGPGADLVDVGLTDVKGKKAELTHAQLCSLYMHLHNTDSLNHLMNGGLVIPDAKLYNKGDIEQAYQKGQTVHLGMLTDADGTPTADSILQTVEAAMTDYDRAWCADMKEFFDNYTTKLINETSLQLVGYQRATVKNYYPIAVDKSVLATQIDGLNLDATIEGRGFLKNRVKSGQPILLEECANVVQRSLRDTAAYAGLAAPIRDVQKILNSGVETREGLANLKNGIIKEQWGKDAVSYIDDLLTDLQTTQRKRPSTFNKVLGNLRGNYAGAVLTLNPGVAIAQAASLPTAAAVLGGDTMAAVVPFVKNLSPKARTALETEIKEHGDVLLDWRKRGSQNGELASIGKQETLAEKGMDKLPNWLTGWINGMDEVTVAALWEGSKRYVQHHTAEFEGAEVTGSPAYWEAVNRTYQKVIEQTQPNYTVMQRAGIQRNPNELLKQLTMFTTQRFQNYGILADAIGDYKAQAERYRQNQSDENKAELQRAKTQRNRAVVSQAAQTAVFAIMKIGADFLLHRWDREQDENGDMTVKSMWKRFASLYTESFAGNFLYGSELYSLIDNAMNGKDYDVLSAASISVVNDLAGDVQKFFAEFRKDTSEMDEEQLQKHHDKLLQRSMTLLEDSFEVAGVPYGNGRKIVEAVKGYYGDLENLAHGGQFSFNSVPQSATGQYDRLYNAYAGGDSDEAKAAVEKLNAMVEAGTIAENKMYSQLKSRLVKYDVRVRQAAEEQNAGNDQKRYELENEMIEQLSEVLGLPKGKRGDVVDCVTGAVNQLAETQLKGDNASVTDDLVEAVDSWDAGAVQEEYDRLAKAGKSATTLKSKITETAKPEYLAGSDADRQQMEEMLLALKDADGEELYTEKNFAQWVEEAEKKAEEGPKPDPYAAVR</sequence>
<feature type="coiled-coil region" evidence="1">
    <location>
        <begin position="1151"/>
        <end position="1202"/>
    </location>
</feature>
<dbReference type="Pfam" id="PF18798">
    <property type="entry name" value="LPD3"/>
    <property type="match status" value="1"/>
</dbReference>
<proteinExistence type="predicted"/>
<evidence type="ECO:0000256" key="1">
    <source>
        <dbReference type="SAM" id="Coils"/>
    </source>
</evidence>
<evidence type="ECO:0000313" key="5">
    <source>
        <dbReference type="EMBL" id="EFQ07101.1"/>
    </source>
</evidence>
<feature type="domain" description="Barnase-EndoU-ColicinE5/D-RelE like" evidence="4">
    <location>
        <begin position="1404"/>
        <end position="1481"/>
    </location>
</feature>
<evidence type="ECO:0000259" key="4">
    <source>
        <dbReference type="Pfam" id="PF18814"/>
    </source>
</evidence>
<dbReference type="OrthoDB" id="1862330at2"/>
<dbReference type="EMBL" id="AECU01000117">
    <property type="protein sequence ID" value="EFQ07101.1"/>
    <property type="molecule type" value="Genomic_DNA"/>
</dbReference>
<feature type="compositionally biased region" description="Basic and acidic residues" evidence="2">
    <location>
        <begin position="1"/>
        <end position="17"/>
    </location>
</feature>
<protein>
    <submittedName>
        <fullName evidence="5">Putative septum site-determining protein MinC</fullName>
    </submittedName>
</protein>
<comment type="caution">
    <text evidence="5">The sequence shown here is derived from an EMBL/GenBank/DDBJ whole genome shotgun (WGS) entry which is preliminary data.</text>
</comment>
<dbReference type="InterPro" id="IPR040824">
    <property type="entry name" value="LPD3"/>
</dbReference>